<comment type="caution">
    <text evidence="2">The sequence shown here is derived from an EMBL/GenBank/DDBJ whole genome shotgun (WGS) entry which is preliminary data.</text>
</comment>
<dbReference type="EMBL" id="BGZK01000364">
    <property type="protein sequence ID" value="GBP39330.1"/>
    <property type="molecule type" value="Genomic_DNA"/>
</dbReference>
<reference evidence="2 3" key="1">
    <citation type="journal article" date="2019" name="Commun. Biol.">
        <title>The bagworm genome reveals a unique fibroin gene that provides high tensile strength.</title>
        <authorList>
            <person name="Kono N."/>
            <person name="Nakamura H."/>
            <person name="Ohtoshi R."/>
            <person name="Tomita M."/>
            <person name="Numata K."/>
            <person name="Arakawa K."/>
        </authorList>
    </citation>
    <scope>NUCLEOTIDE SEQUENCE [LARGE SCALE GENOMIC DNA]</scope>
</reference>
<evidence type="ECO:0000313" key="3">
    <source>
        <dbReference type="Proteomes" id="UP000299102"/>
    </source>
</evidence>
<dbReference type="Proteomes" id="UP000299102">
    <property type="component" value="Unassembled WGS sequence"/>
</dbReference>
<dbReference type="AlphaFoldDB" id="A0A4C1VLD7"/>
<keyword evidence="3" id="KW-1185">Reference proteome</keyword>
<accession>A0A4C1VLD7</accession>
<feature type="region of interest" description="Disordered" evidence="1">
    <location>
        <begin position="184"/>
        <end position="204"/>
    </location>
</feature>
<evidence type="ECO:0000256" key="1">
    <source>
        <dbReference type="SAM" id="MobiDB-lite"/>
    </source>
</evidence>
<organism evidence="2 3">
    <name type="scientific">Eumeta variegata</name>
    <name type="common">Bagworm moth</name>
    <name type="synonym">Eumeta japonica</name>
    <dbReference type="NCBI Taxonomy" id="151549"/>
    <lineage>
        <taxon>Eukaryota</taxon>
        <taxon>Metazoa</taxon>
        <taxon>Ecdysozoa</taxon>
        <taxon>Arthropoda</taxon>
        <taxon>Hexapoda</taxon>
        <taxon>Insecta</taxon>
        <taxon>Pterygota</taxon>
        <taxon>Neoptera</taxon>
        <taxon>Endopterygota</taxon>
        <taxon>Lepidoptera</taxon>
        <taxon>Glossata</taxon>
        <taxon>Ditrysia</taxon>
        <taxon>Tineoidea</taxon>
        <taxon>Psychidae</taxon>
        <taxon>Oiketicinae</taxon>
        <taxon>Eumeta</taxon>
    </lineage>
</organism>
<sequence>MTASQGPVSDREPRAVCRGLYRKDGTAGDIYGLVMEYTGNSGVATLGVTLTSWSDSLPDTELMRLEMVLKSESALKSELESLPKELENENLSRKQKEPKVEPKNRYEFNTSTWDVLGRYSRSLSLIRRLCGYHYIVNKSKSYDFIDYNKIAEQSEVRRVTSRTGRCGRAVFALLVLAAAVPSDNDGGPGLRPPAGHRRRRRRPSEDALRRCSNCAVELEHKFFDESVFKR</sequence>
<gene>
    <name evidence="2" type="ORF">EVAR_24310_1</name>
</gene>
<evidence type="ECO:0000313" key="2">
    <source>
        <dbReference type="EMBL" id="GBP39330.1"/>
    </source>
</evidence>
<proteinExistence type="predicted"/>
<protein>
    <submittedName>
        <fullName evidence="2">Uncharacterized protein</fullName>
    </submittedName>
</protein>
<name>A0A4C1VLD7_EUMVA</name>